<keyword evidence="8" id="KW-0479">Metal-binding</keyword>
<dbReference type="Pfam" id="PF02780">
    <property type="entry name" value="Transketolase_C"/>
    <property type="match status" value="1"/>
</dbReference>
<reference evidence="15 16" key="2">
    <citation type="submission" date="2009-02" db="EMBL/GenBank/DDBJ databases">
        <authorList>
            <person name="Fulton L."/>
            <person name="Clifton S."/>
            <person name="Fulton B."/>
            <person name="Xu J."/>
            <person name="Minx P."/>
            <person name="Pepin K.H."/>
            <person name="Johnson M."/>
            <person name="Bhonagiri V."/>
            <person name="Nash W.E."/>
            <person name="Mardis E.R."/>
            <person name="Wilson R.K."/>
        </authorList>
    </citation>
    <scope>NUCLEOTIDE SEQUENCE [LARGE SCALE GENOMIC DNA]</scope>
    <source>
        <strain evidence="15 16">DSM 20438</strain>
    </source>
</reference>
<evidence type="ECO:0000256" key="1">
    <source>
        <dbReference type="ARBA" id="ARBA00001946"/>
    </source>
</evidence>
<name>C0BPT1_BIFPS</name>
<evidence type="ECO:0000256" key="2">
    <source>
        <dbReference type="ARBA" id="ARBA00001964"/>
    </source>
</evidence>
<dbReference type="KEGG" id="bpsc:BBPC_0559"/>
<dbReference type="EMBL" id="ABXX02000001">
    <property type="protein sequence ID" value="EEG71494.1"/>
    <property type="molecule type" value="Genomic_DNA"/>
</dbReference>
<organism evidence="15 16">
    <name type="scientific">Bifidobacterium pseudocatenulatum DSM 20438 = JCM 1200 = LMG 10505</name>
    <dbReference type="NCBI Taxonomy" id="547043"/>
    <lineage>
        <taxon>Bacteria</taxon>
        <taxon>Bacillati</taxon>
        <taxon>Actinomycetota</taxon>
        <taxon>Actinomycetes</taxon>
        <taxon>Bifidobacteriales</taxon>
        <taxon>Bifidobacteriaceae</taxon>
        <taxon>Bifidobacterium</taxon>
    </lineage>
</organism>
<evidence type="ECO:0000259" key="14">
    <source>
        <dbReference type="SMART" id="SM00861"/>
    </source>
</evidence>
<evidence type="ECO:0000256" key="7">
    <source>
        <dbReference type="ARBA" id="ARBA00022679"/>
    </source>
</evidence>
<dbReference type="Pfam" id="PF02779">
    <property type="entry name" value="Transket_pyr"/>
    <property type="match status" value="1"/>
</dbReference>
<dbReference type="PANTHER" id="PTHR43322:SF1">
    <property type="entry name" value="1-DEOXY-D-XYLULOSE-5-PHOSPHATE SYNTHASE"/>
    <property type="match status" value="1"/>
</dbReference>
<dbReference type="GO" id="GO:0005829">
    <property type="term" value="C:cytosol"/>
    <property type="evidence" value="ECO:0007669"/>
    <property type="project" value="TreeGrafter"/>
</dbReference>
<dbReference type="eggNOG" id="COG1154">
    <property type="taxonomic scope" value="Bacteria"/>
</dbReference>
<dbReference type="NCBIfam" id="NF003933">
    <property type="entry name" value="PRK05444.2-2"/>
    <property type="match status" value="1"/>
</dbReference>
<dbReference type="Gene3D" id="3.40.50.920">
    <property type="match status" value="1"/>
</dbReference>
<keyword evidence="10" id="KW-0784">Thiamine biosynthesis</keyword>
<keyword evidence="9" id="KW-0460">Magnesium</keyword>
<dbReference type="SMART" id="SM00861">
    <property type="entry name" value="Transket_pyr"/>
    <property type="match status" value="1"/>
</dbReference>
<proteinExistence type="inferred from homology"/>
<dbReference type="Proteomes" id="UP000003875">
    <property type="component" value="Unassembled WGS sequence"/>
</dbReference>
<dbReference type="InterPro" id="IPR033248">
    <property type="entry name" value="Transketolase_C"/>
</dbReference>
<dbReference type="GeneID" id="45599080"/>
<evidence type="ECO:0000256" key="13">
    <source>
        <dbReference type="SAM" id="MobiDB-lite"/>
    </source>
</evidence>
<reference evidence="15 16" key="1">
    <citation type="submission" date="2009-02" db="EMBL/GenBank/DDBJ databases">
        <title>Draft genome sequence of Bifidobacterium pseudocatenulatum (DSM 20438).</title>
        <authorList>
            <person name="Sudarsanam P."/>
            <person name="Ley R."/>
            <person name="Guruge J."/>
            <person name="Turnbaugh P.J."/>
            <person name="Mahowald M."/>
            <person name="Liep D."/>
            <person name="Gordon J."/>
        </authorList>
    </citation>
    <scope>NUCLEOTIDE SEQUENCE [LARGE SCALE GENOMIC DNA]</scope>
    <source>
        <strain evidence="15 16">DSM 20438</strain>
    </source>
</reference>
<dbReference type="InterPro" id="IPR009014">
    <property type="entry name" value="Transketo_C/PFOR_II"/>
</dbReference>
<dbReference type="GO" id="GO:0000287">
    <property type="term" value="F:magnesium ion binding"/>
    <property type="evidence" value="ECO:0007669"/>
    <property type="project" value="UniProtKB-ARBA"/>
</dbReference>
<dbReference type="PROSITE" id="PS00801">
    <property type="entry name" value="TRANSKETOLASE_1"/>
    <property type="match status" value="1"/>
</dbReference>
<dbReference type="SUPFAM" id="SSF52518">
    <property type="entry name" value="Thiamin diphosphate-binding fold (THDP-binding)"/>
    <property type="match status" value="2"/>
</dbReference>
<feature type="domain" description="Transketolase-like pyrimidine-binding" evidence="14">
    <location>
        <begin position="302"/>
        <end position="468"/>
    </location>
</feature>
<keyword evidence="12" id="KW-0414">Isoprene biosynthesis</keyword>
<comment type="similarity">
    <text evidence="4">Belongs to the transketolase family. DXPS subfamily.</text>
</comment>
<dbReference type="PATRIC" id="fig|547043.19.peg.580"/>
<dbReference type="PANTHER" id="PTHR43322">
    <property type="entry name" value="1-D-DEOXYXYLULOSE 5-PHOSPHATE SYNTHASE-RELATED"/>
    <property type="match status" value="1"/>
</dbReference>
<dbReference type="GO" id="GO:0016114">
    <property type="term" value="P:terpenoid biosynthetic process"/>
    <property type="evidence" value="ECO:0007669"/>
    <property type="project" value="InterPro"/>
</dbReference>
<dbReference type="UniPathway" id="UPA00064">
    <property type="reaction ID" value="UER00091"/>
</dbReference>
<comment type="subunit">
    <text evidence="5">Homodimer.</text>
</comment>
<evidence type="ECO:0000256" key="3">
    <source>
        <dbReference type="ARBA" id="ARBA00004980"/>
    </source>
</evidence>
<protein>
    <recommendedName>
        <fullName evidence="6">1-deoxy-D-xylulose-5-phosphate synthase</fullName>
        <ecNumber evidence="6">2.2.1.7</ecNumber>
    </recommendedName>
</protein>
<keyword evidence="7" id="KW-0808">Transferase</keyword>
<keyword evidence="11" id="KW-0786">Thiamine pyrophosphate</keyword>
<comment type="pathway">
    <text evidence="3">Metabolic intermediate biosynthesis; 1-deoxy-D-xylulose 5-phosphate biosynthesis; 1-deoxy-D-xylulose 5-phosphate from D-glyceraldehyde 3-phosphate and pyruvate: step 1/1.</text>
</comment>
<dbReference type="RefSeq" id="WP_004219574.1">
    <property type="nucleotide sequence ID" value="NZ_ABXX02000001.1"/>
</dbReference>
<dbReference type="InterPro" id="IPR005475">
    <property type="entry name" value="Transketolase-like_Pyr-bd"/>
</dbReference>
<sequence length="638" mass="68372">MTAGILSSIHTPADVHALSAQQLRDLCLEIRATLLDYGKKHGGHIGSNLGVVELTVALHRVFDSPRDRFIFDVSHQSYVHKMLTGRAEAYLDQSRFDEVTGFTNPLESEHDSFVLGHTGTSISLACGLAKTRDMQRGAAGESTIGNVIAIIGDGSLSSAIAFEGLNNAAEQGGNLIIIVNDNEMSIAEDFGGMYGQLAKLRTSNGMAELNLFKAFGLDYRYVEQGNDVDALVEVLNEVKDIDHPIVVHIHTTKGLGFNDETEADNGSDGCNQTNPQPHAGQCEANHWQDPEASLGKPLDARKYYGEMAMASLERRFDNEPGLVVISPATPGSNGITRDFRERAGAHYVDTGITEEHAAAFAAGIARAGGRPVLATSATFFQRTFDQLQQELALNHVPATLLIFGAGISGADNTHSGTFDMTMFANVPDVTCLAPASGEQMLDMLAWATGPSGHGVVAIRMPGEQILALERAADMAFDPLQRAEEHDPAVNIAGACPFARYQIVQPGRDVAILGLGNTMPLAAEITSALAENDEEHAAITATLVDALQYSTMDAELLAMLADGHRLVVTLEDGQLEGGWGEKVTAFYANSSNTKASHVRVLNFGAAKEFTDRVPLGELNERYGLTSETIVSRIRGILSE</sequence>
<dbReference type="Pfam" id="PF13292">
    <property type="entry name" value="DXP_synthase_N"/>
    <property type="match status" value="1"/>
</dbReference>
<dbReference type="SUPFAM" id="SSF52922">
    <property type="entry name" value="TK C-terminal domain-like"/>
    <property type="match status" value="1"/>
</dbReference>
<dbReference type="GO" id="GO:0019288">
    <property type="term" value="P:isopentenyl diphosphate biosynthetic process, methylerythritol 4-phosphate pathway"/>
    <property type="evidence" value="ECO:0007669"/>
    <property type="project" value="TreeGrafter"/>
</dbReference>
<evidence type="ECO:0000256" key="5">
    <source>
        <dbReference type="ARBA" id="ARBA00011738"/>
    </source>
</evidence>
<gene>
    <name evidence="15" type="ORF">BIFPSEUDO_02366</name>
</gene>
<evidence type="ECO:0000256" key="11">
    <source>
        <dbReference type="ARBA" id="ARBA00023052"/>
    </source>
</evidence>
<comment type="cofactor">
    <cofactor evidence="2">
        <name>thiamine diphosphate</name>
        <dbReference type="ChEBI" id="CHEBI:58937"/>
    </cofactor>
</comment>
<evidence type="ECO:0000256" key="10">
    <source>
        <dbReference type="ARBA" id="ARBA00022977"/>
    </source>
</evidence>
<dbReference type="CDD" id="cd07033">
    <property type="entry name" value="TPP_PYR_DXS_TK_like"/>
    <property type="match status" value="1"/>
</dbReference>
<dbReference type="NCBIfam" id="NF008968">
    <property type="entry name" value="PRK12315.1"/>
    <property type="match status" value="1"/>
</dbReference>
<evidence type="ECO:0000313" key="15">
    <source>
        <dbReference type="EMBL" id="EEG71494.1"/>
    </source>
</evidence>
<evidence type="ECO:0000256" key="8">
    <source>
        <dbReference type="ARBA" id="ARBA00022723"/>
    </source>
</evidence>
<evidence type="ECO:0000256" key="9">
    <source>
        <dbReference type="ARBA" id="ARBA00022842"/>
    </source>
</evidence>
<dbReference type="InterPro" id="IPR049557">
    <property type="entry name" value="Transketolase_CS"/>
</dbReference>
<accession>C0BPT1</accession>
<dbReference type="Gene3D" id="3.40.50.970">
    <property type="match status" value="2"/>
</dbReference>
<feature type="region of interest" description="Disordered" evidence="13">
    <location>
        <begin position="262"/>
        <end position="283"/>
    </location>
</feature>
<evidence type="ECO:0000256" key="6">
    <source>
        <dbReference type="ARBA" id="ARBA00013150"/>
    </source>
</evidence>
<comment type="caution">
    <text evidence="15">The sequence shown here is derived from an EMBL/GenBank/DDBJ whole genome shotgun (WGS) entry which is preliminary data.</text>
</comment>
<evidence type="ECO:0000256" key="12">
    <source>
        <dbReference type="ARBA" id="ARBA00023229"/>
    </source>
</evidence>
<dbReference type="GO" id="GO:0009228">
    <property type="term" value="P:thiamine biosynthetic process"/>
    <property type="evidence" value="ECO:0007669"/>
    <property type="project" value="UniProtKB-KW"/>
</dbReference>
<dbReference type="AlphaFoldDB" id="C0BPT1"/>
<dbReference type="EC" id="2.2.1.7" evidence="6"/>
<dbReference type="GO" id="GO:0008661">
    <property type="term" value="F:1-deoxy-D-xylulose-5-phosphate synthase activity"/>
    <property type="evidence" value="ECO:0007669"/>
    <property type="project" value="UniProtKB-EC"/>
</dbReference>
<dbReference type="InterPro" id="IPR005477">
    <property type="entry name" value="Dxylulose-5-P_synthase"/>
</dbReference>
<evidence type="ECO:0000256" key="4">
    <source>
        <dbReference type="ARBA" id="ARBA00011081"/>
    </source>
</evidence>
<comment type="cofactor">
    <cofactor evidence="1">
        <name>Mg(2+)</name>
        <dbReference type="ChEBI" id="CHEBI:18420"/>
    </cofactor>
</comment>
<dbReference type="InterPro" id="IPR029061">
    <property type="entry name" value="THDP-binding"/>
</dbReference>
<dbReference type="CDD" id="cd02007">
    <property type="entry name" value="TPP_DXS"/>
    <property type="match status" value="1"/>
</dbReference>
<evidence type="ECO:0000313" key="16">
    <source>
        <dbReference type="Proteomes" id="UP000003875"/>
    </source>
</evidence>